<dbReference type="Proteomes" id="UP001499843">
    <property type="component" value="Unassembled WGS sequence"/>
</dbReference>
<reference evidence="4" key="1">
    <citation type="journal article" date="2019" name="Int. J. Syst. Evol. Microbiol.">
        <title>The Global Catalogue of Microorganisms (GCM) 10K type strain sequencing project: providing services to taxonomists for standard genome sequencing and annotation.</title>
        <authorList>
            <consortium name="The Broad Institute Genomics Platform"/>
            <consortium name="The Broad Institute Genome Sequencing Center for Infectious Disease"/>
            <person name="Wu L."/>
            <person name="Ma J."/>
        </authorList>
    </citation>
    <scope>NUCLEOTIDE SEQUENCE [LARGE SCALE GENOMIC DNA]</scope>
    <source>
        <strain evidence="4">JCM 16114</strain>
    </source>
</reference>
<dbReference type="Pfam" id="PF14016">
    <property type="entry name" value="DUF4232"/>
    <property type="match status" value="1"/>
</dbReference>
<keyword evidence="4" id="KW-1185">Reference proteome</keyword>
<name>A0ABP5PLJ2_9ACTN</name>
<feature type="domain" description="DUF4232" evidence="2">
    <location>
        <begin position="46"/>
        <end position="175"/>
    </location>
</feature>
<gene>
    <name evidence="3" type="ORF">GCM10009850_080070</name>
</gene>
<sequence>MTVKSAVRAFSLAVLCLAGCGVDTRATVQDRPAPPTAVRRLTPAACPGSGTSLTAEQPNAAMGLRVQTVILTNCGDEVRSVHGYPRVRVLDEAGEPLDLEIDKGAQRVTTAVKDFGPATVSLRPGQSARFALVWRNTYGGTTQAPQLGTTLVVGGHRVPGHFDLGSTGRLGVTAWERAA</sequence>
<evidence type="ECO:0000313" key="4">
    <source>
        <dbReference type="Proteomes" id="UP001499843"/>
    </source>
</evidence>
<protein>
    <recommendedName>
        <fullName evidence="2">DUF4232 domain-containing protein</fullName>
    </recommendedName>
</protein>
<comment type="caution">
    <text evidence="3">The sequence shown here is derived from an EMBL/GenBank/DDBJ whole genome shotgun (WGS) entry which is preliminary data.</text>
</comment>
<evidence type="ECO:0000313" key="3">
    <source>
        <dbReference type="EMBL" id="GAA2212545.1"/>
    </source>
</evidence>
<organism evidence="3 4">
    <name type="scientific">Nonomuraea monospora</name>
    <dbReference type="NCBI Taxonomy" id="568818"/>
    <lineage>
        <taxon>Bacteria</taxon>
        <taxon>Bacillati</taxon>
        <taxon>Actinomycetota</taxon>
        <taxon>Actinomycetes</taxon>
        <taxon>Streptosporangiales</taxon>
        <taxon>Streptosporangiaceae</taxon>
        <taxon>Nonomuraea</taxon>
    </lineage>
</organism>
<dbReference type="InterPro" id="IPR025326">
    <property type="entry name" value="DUF4232"/>
</dbReference>
<dbReference type="EMBL" id="BAAAQX010000027">
    <property type="protein sequence ID" value="GAA2212545.1"/>
    <property type="molecule type" value="Genomic_DNA"/>
</dbReference>
<proteinExistence type="predicted"/>
<evidence type="ECO:0000259" key="2">
    <source>
        <dbReference type="Pfam" id="PF14016"/>
    </source>
</evidence>
<evidence type="ECO:0000256" key="1">
    <source>
        <dbReference type="SAM" id="MobiDB-lite"/>
    </source>
</evidence>
<dbReference type="RefSeq" id="WP_344487153.1">
    <property type="nucleotide sequence ID" value="NZ_BAAAQX010000027.1"/>
</dbReference>
<feature type="region of interest" description="Disordered" evidence="1">
    <location>
        <begin position="30"/>
        <end position="54"/>
    </location>
</feature>
<accession>A0ABP5PLJ2</accession>